<dbReference type="GO" id="GO:0005634">
    <property type="term" value="C:nucleus"/>
    <property type="evidence" value="ECO:0007669"/>
    <property type="project" value="UniProtKB-SubCell"/>
</dbReference>
<evidence type="ECO:0000256" key="4">
    <source>
        <dbReference type="ARBA" id="ARBA00023163"/>
    </source>
</evidence>
<keyword evidence="3" id="KW-0238">DNA-binding</keyword>
<dbReference type="SUPFAM" id="SSF101936">
    <property type="entry name" value="DNA-binding pseudobarrel domain"/>
    <property type="match status" value="2"/>
</dbReference>
<evidence type="ECO:0000313" key="8">
    <source>
        <dbReference type="EMBL" id="KAL1199270.1"/>
    </source>
</evidence>
<dbReference type="InterPro" id="IPR015300">
    <property type="entry name" value="DNA-bd_pseudobarrel_sf"/>
</dbReference>
<dbReference type="Pfam" id="PF02362">
    <property type="entry name" value="B3"/>
    <property type="match status" value="1"/>
</dbReference>
<dbReference type="PANTHER" id="PTHR31920">
    <property type="entry name" value="B3 DOMAIN-CONTAINING"/>
    <property type="match status" value="1"/>
</dbReference>
<dbReference type="Proteomes" id="UP001558713">
    <property type="component" value="Unassembled WGS sequence"/>
</dbReference>
<feature type="region of interest" description="Disordered" evidence="6">
    <location>
        <begin position="134"/>
        <end position="178"/>
    </location>
</feature>
<organism evidence="8 9">
    <name type="scientific">Cardamine amara subsp. amara</name>
    <dbReference type="NCBI Taxonomy" id="228776"/>
    <lineage>
        <taxon>Eukaryota</taxon>
        <taxon>Viridiplantae</taxon>
        <taxon>Streptophyta</taxon>
        <taxon>Embryophyta</taxon>
        <taxon>Tracheophyta</taxon>
        <taxon>Spermatophyta</taxon>
        <taxon>Magnoliopsida</taxon>
        <taxon>eudicotyledons</taxon>
        <taxon>Gunneridae</taxon>
        <taxon>Pentapetalae</taxon>
        <taxon>rosids</taxon>
        <taxon>malvids</taxon>
        <taxon>Brassicales</taxon>
        <taxon>Brassicaceae</taxon>
        <taxon>Cardamineae</taxon>
        <taxon>Cardamine</taxon>
    </lineage>
</organism>
<comment type="caution">
    <text evidence="8">The sequence shown here is derived from an EMBL/GenBank/DDBJ whole genome shotgun (WGS) entry which is preliminary data.</text>
</comment>
<evidence type="ECO:0000313" key="9">
    <source>
        <dbReference type="Proteomes" id="UP001558713"/>
    </source>
</evidence>
<keyword evidence="4" id="KW-0804">Transcription</keyword>
<gene>
    <name evidence="8" type="ORF">V5N11_017135</name>
</gene>
<dbReference type="EMBL" id="JBANAX010000649">
    <property type="protein sequence ID" value="KAL1199270.1"/>
    <property type="molecule type" value="Genomic_DNA"/>
</dbReference>
<dbReference type="PROSITE" id="PS50863">
    <property type="entry name" value="B3"/>
    <property type="match status" value="1"/>
</dbReference>
<dbReference type="AlphaFoldDB" id="A0ABD1AHS1"/>
<proteinExistence type="predicted"/>
<sequence>MEESLSDEYSQSTDSKISLAFNMSDDENKVLIPRFFKVFLSETSTESFGIPVDFMEHLPDPLPETVKLQGTGGGFWTVSLTKKRDCVYFTKGWSKFAEDHELKDGEFLTFVYDGKRNFEVSVYGRWGCKETRAEAETIELPDSDSESGSESEPESLSESESESEEDEEAFDDDPSFGENEEISQSIYPLDSEETDTEAAVVAETENVAAMTMDMTNPNFTTNLKNRLYELLIPANVVKEHNLLFGDTVTYIDVEGSLVGQRGKWSDDRICFKGWDRICRRNRLKNNDAVDCELLHNQSLVHSIRIHVRRGAA</sequence>
<keyword evidence="2" id="KW-0805">Transcription regulation</keyword>
<evidence type="ECO:0000256" key="5">
    <source>
        <dbReference type="ARBA" id="ARBA00023242"/>
    </source>
</evidence>
<evidence type="ECO:0000256" key="2">
    <source>
        <dbReference type="ARBA" id="ARBA00023015"/>
    </source>
</evidence>
<protein>
    <submittedName>
        <fullName evidence="8">B3 domain-containing protein REM20</fullName>
    </submittedName>
</protein>
<evidence type="ECO:0000256" key="6">
    <source>
        <dbReference type="SAM" id="MobiDB-lite"/>
    </source>
</evidence>
<accession>A0ABD1AHS1</accession>
<keyword evidence="5" id="KW-0539">Nucleus</keyword>
<reference evidence="8 9" key="1">
    <citation type="submission" date="2024-04" db="EMBL/GenBank/DDBJ databases">
        <title>Genome assembly C_amara_ONT_v2.</title>
        <authorList>
            <person name="Yant L."/>
            <person name="Moore C."/>
            <person name="Slenker M."/>
        </authorList>
    </citation>
    <scope>NUCLEOTIDE SEQUENCE [LARGE SCALE GENOMIC DNA]</scope>
    <source>
        <tissue evidence="8">Leaf</tissue>
    </source>
</reference>
<evidence type="ECO:0000256" key="3">
    <source>
        <dbReference type="ARBA" id="ARBA00023125"/>
    </source>
</evidence>
<dbReference type="CDD" id="cd10017">
    <property type="entry name" value="B3_DNA"/>
    <property type="match status" value="1"/>
</dbReference>
<comment type="subcellular location">
    <subcellularLocation>
        <location evidence="1">Nucleus</location>
    </subcellularLocation>
</comment>
<feature type="domain" description="TF-B3" evidence="7">
    <location>
        <begin position="33"/>
        <end position="126"/>
    </location>
</feature>
<dbReference type="SMART" id="SM01019">
    <property type="entry name" value="B3"/>
    <property type="match status" value="2"/>
</dbReference>
<dbReference type="PANTHER" id="PTHR31920:SF61">
    <property type="entry name" value="B3 DOMAIN-CONTAINING PROTEIN REM20"/>
    <property type="match status" value="1"/>
</dbReference>
<evidence type="ECO:0000256" key="1">
    <source>
        <dbReference type="ARBA" id="ARBA00004123"/>
    </source>
</evidence>
<dbReference type="Gene3D" id="2.40.330.10">
    <property type="entry name" value="DNA-binding pseudobarrel domain"/>
    <property type="match status" value="2"/>
</dbReference>
<name>A0ABD1AHS1_CARAN</name>
<dbReference type="InterPro" id="IPR003340">
    <property type="entry name" value="B3_DNA-bd"/>
</dbReference>
<keyword evidence="9" id="KW-1185">Reference proteome</keyword>
<evidence type="ECO:0000259" key="7">
    <source>
        <dbReference type="PROSITE" id="PS50863"/>
    </source>
</evidence>
<dbReference type="InterPro" id="IPR050655">
    <property type="entry name" value="Plant_B3_domain"/>
</dbReference>
<dbReference type="GO" id="GO:0003677">
    <property type="term" value="F:DNA binding"/>
    <property type="evidence" value="ECO:0007669"/>
    <property type="project" value="UniProtKB-KW"/>
</dbReference>
<feature type="compositionally biased region" description="Acidic residues" evidence="6">
    <location>
        <begin position="136"/>
        <end position="178"/>
    </location>
</feature>